<dbReference type="STRING" id="549789.NIES30_05370"/>
<evidence type="ECO:0000313" key="1">
    <source>
        <dbReference type="EMBL" id="OKH50132.1"/>
    </source>
</evidence>
<reference evidence="1 2" key="1">
    <citation type="submission" date="2016-11" db="EMBL/GenBank/DDBJ databases">
        <title>Draft Genome Sequences of Nine Cyanobacterial Strains from Diverse Habitats.</title>
        <authorList>
            <person name="Zhu T."/>
            <person name="Hou S."/>
            <person name="Lu X."/>
            <person name="Hess W.R."/>
        </authorList>
    </citation>
    <scope>NUCLEOTIDE SEQUENCE [LARGE SCALE GENOMIC DNA]</scope>
    <source>
        <strain evidence="1 2">NIES-30</strain>
    </source>
</reference>
<sequence length="99" mass="11223">MTLAPLPADYRPQSIVILCDGQKAVHVEGNEMQLDVEWTAEREPDRLEMFWDGVLVYALVNQQLTVNRLELVTGAVHPMEWIFQTPAGQADEPSPLRHV</sequence>
<gene>
    <name evidence="1" type="ORF">NIES30_05370</name>
</gene>
<accession>A0A1U7J9I3</accession>
<proteinExistence type="predicted"/>
<keyword evidence="2" id="KW-1185">Reference proteome</keyword>
<dbReference type="EMBL" id="MRCG01000002">
    <property type="protein sequence ID" value="OKH50132.1"/>
    <property type="molecule type" value="Genomic_DNA"/>
</dbReference>
<comment type="caution">
    <text evidence="1">The sequence shown here is derived from an EMBL/GenBank/DDBJ whole genome shotgun (WGS) entry which is preliminary data.</text>
</comment>
<evidence type="ECO:0000313" key="2">
    <source>
        <dbReference type="Proteomes" id="UP000185557"/>
    </source>
</evidence>
<protein>
    <submittedName>
        <fullName evidence="1">Uncharacterized protein</fullName>
    </submittedName>
</protein>
<organism evidence="1 2">
    <name type="scientific">Phormidium tenue NIES-30</name>
    <dbReference type="NCBI Taxonomy" id="549789"/>
    <lineage>
        <taxon>Bacteria</taxon>
        <taxon>Bacillati</taxon>
        <taxon>Cyanobacteriota</taxon>
        <taxon>Cyanophyceae</taxon>
        <taxon>Oscillatoriophycideae</taxon>
        <taxon>Oscillatoriales</taxon>
        <taxon>Oscillatoriaceae</taxon>
        <taxon>Phormidium</taxon>
    </lineage>
</organism>
<name>A0A1U7J9I3_9CYAN</name>
<dbReference type="AlphaFoldDB" id="A0A1U7J9I3"/>
<dbReference type="Proteomes" id="UP000185557">
    <property type="component" value="Unassembled WGS sequence"/>
</dbReference>